<evidence type="ECO:0008006" key="4">
    <source>
        <dbReference type="Google" id="ProtNLM"/>
    </source>
</evidence>
<sequence>MSDSESSLSSPPSTEDEMETVEVAPLPKTTPQKKKKSKKANGTILAFFDPPSPPRKKRPASPPHDMVPEDNPDIAFIVMFRSRFYDAFPPKTPHFGPQDIELGVANPLPSAQVEHLLCALLGLVLNRKKPVEKGHYGRALEEAIQTQKSQWPRAWGHINPISQGRSFNTMTPSERITLLKTLALWSLNTSTAVNDTVKKTYQARTTKEKNDTNIELAVQPWGRDGDKRRYWLIEGRDDTSFRVYRESNPALKTVTWWSVAGSIDEIRVLGKKLEEEDGTREAKALSEKMLNAIPRFEATELKRKRREYKRNRDEAFRNPEFSYREGRTRGKRTKYTYSDEEDFASDATDVRRSTRRSGRDTPAVPGGPTVTASGRQVRTRATGLYGESLLSGQTTERASPATGEYVRSDASEEPHPAHGRSTRAAAQSSTGWQGGGRKHIETYNDLDEMDDEDEASESGNEWDGGDEDEVEDQMDLGDDEDDLDDDSSDDDGEPKTLVVRLRYPKGSIASSFDTQPAVKNEPAPPVAPPVVEKHAAPLGPLLAEAPQEPKRAPPVQPTQPQHPAPVQQQQPFQPAPVPVAAHAPIVAPVFAPSQLPPPIVPNGFAIQPEQQPLHPPVVQAPLVQALPSQSDLYAPPKPPFFMPAQATPKQEPVYHAHAPTPPYAAQDEAAPKAQYPNIMNEDNRPPFVPTTLPNPTPASSWQ</sequence>
<feature type="compositionally biased region" description="Acidic residues" evidence="1">
    <location>
        <begin position="444"/>
        <end position="456"/>
    </location>
</feature>
<feature type="compositionally biased region" description="Pro residues" evidence="1">
    <location>
        <begin position="552"/>
        <end position="563"/>
    </location>
</feature>
<dbReference type="AlphaFoldDB" id="A0A6A5Z8R6"/>
<dbReference type="OrthoDB" id="349045at2759"/>
<dbReference type="Proteomes" id="UP000799770">
    <property type="component" value="Unassembled WGS sequence"/>
</dbReference>
<feature type="region of interest" description="Disordered" evidence="1">
    <location>
        <begin position="319"/>
        <end position="576"/>
    </location>
</feature>
<dbReference type="PANTHER" id="PTHR42107:SF1">
    <property type="entry name" value="WHIM1 DOMAIN-CONTAINING PROTEIN"/>
    <property type="match status" value="1"/>
</dbReference>
<feature type="compositionally biased region" description="Low complexity" evidence="1">
    <location>
        <begin position="536"/>
        <end position="546"/>
    </location>
</feature>
<reference evidence="2" key="1">
    <citation type="journal article" date="2020" name="Stud. Mycol.">
        <title>101 Dothideomycetes genomes: a test case for predicting lifestyles and emergence of pathogens.</title>
        <authorList>
            <person name="Haridas S."/>
            <person name="Albert R."/>
            <person name="Binder M."/>
            <person name="Bloem J."/>
            <person name="Labutti K."/>
            <person name="Salamov A."/>
            <person name="Andreopoulos B."/>
            <person name="Baker S."/>
            <person name="Barry K."/>
            <person name="Bills G."/>
            <person name="Bluhm B."/>
            <person name="Cannon C."/>
            <person name="Castanera R."/>
            <person name="Culley D."/>
            <person name="Daum C."/>
            <person name="Ezra D."/>
            <person name="Gonzalez J."/>
            <person name="Henrissat B."/>
            <person name="Kuo A."/>
            <person name="Liang C."/>
            <person name="Lipzen A."/>
            <person name="Lutzoni F."/>
            <person name="Magnuson J."/>
            <person name="Mondo S."/>
            <person name="Nolan M."/>
            <person name="Ohm R."/>
            <person name="Pangilinan J."/>
            <person name="Park H.-J."/>
            <person name="Ramirez L."/>
            <person name="Alfaro M."/>
            <person name="Sun H."/>
            <person name="Tritt A."/>
            <person name="Yoshinaga Y."/>
            <person name="Zwiers L.-H."/>
            <person name="Turgeon B."/>
            <person name="Goodwin S."/>
            <person name="Spatafora J."/>
            <person name="Crous P."/>
            <person name="Grigoriev I."/>
        </authorList>
    </citation>
    <scope>NUCLEOTIDE SEQUENCE</scope>
    <source>
        <strain evidence="2">CBS 627.86</strain>
    </source>
</reference>
<organism evidence="2 3">
    <name type="scientific">Lophiotrema nucula</name>
    <dbReference type="NCBI Taxonomy" id="690887"/>
    <lineage>
        <taxon>Eukaryota</taxon>
        <taxon>Fungi</taxon>
        <taxon>Dikarya</taxon>
        <taxon>Ascomycota</taxon>
        <taxon>Pezizomycotina</taxon>
        <taxon>Dothideomycetes</taxon>
        <taxon>Pleosporomycetidae</taxon>
        <taxon>Pleosporales</taxon>
        <taxon>Lophiotremataceae</taxon>
        <taxon>Lophiotrema</taxon>
    </lineage>
</organism>
<name>A0A6A5Z8R6_9PLEO</name>
<dbReference type="PANTHER" id="PTHR42107">
    <property type="entry name" value="YALI0D24453P"/>
    <property type="match status" value="1"/>
</dbReference>
<feature type="compositionally biased region" description="Pro residues" evidence="1">
    <location>
        <begin position="686"/>
        <end position="696"/>
    </location>
</feature>
<feature type="region of interest" description="Disordered" evidence="1">
    <location>
        <begin position="1"/>
        <end position="69"/>
    </location>
</feature>
<feature type="region of interest" description="Disordered" evidence="1">
    <location>
        <begin position="629"/>
        <end position="702"/>
    </location>
</feature>
<accession>A0A6A5Z8R6</accession>
<feature type="compositionally biased region" description="Basic and acidic residues" evidence="1">
    <location>
        <begin position="406"/>
        <end position="416"/>
    </location>
</feature>
<evidence type="ECO:0000256" key="1">
    <source>
        <dbReference type="SAM" id="MobiDB-lite"/>
    </source>
</evidence>
<evidence type="ECO:0000313" key="2">
    <source>
        <dbReference type="EMBL" id="KAF2114781.1"/>
    </source>
</evidence>
<evidence type="ECO:0000313" key="3">
    <source>
        <dbReference type="Proteomes" id="UP000799770"/>
    </source>
</evidence>
<proteinExistence type="predicted"/>
<gene>
    <name evidence="2" type="ORF">BDV96DRAFT_575879</name>
</gene>
<feature type="compositionally biased region" description="Acidic residues" evidence="1">
    <location>
        <begin position="463"/>
        <end position="492"/>
    </location>
</feature>
<feature type="compositionally biased region" description="Low complexity" evidence="1">
    <location>
        <begin position="564"/>
        <end position="576"/>
    </location>
</feature>
<feature type="compositionally biased region" description="Basic and acidic residues" evidence="1">
    <location>
        <begin position="319"/>
        <end position="328"/>
    </location>
</feature>
<protein>
    <recommendedName>
        <fullName evidence="4">WHIM1 domain-containing protein</fullName>
    </recommendedName>
</protein>
<keyword evidence="3" id="KW-1185">Reference proteome</keyword>
<feature type="compositionally biased region" description="Low complexity" evidence="1">
    <location>
        <begin position="1"/>
        <end position="13"/>
    </location>
</feature>
<dbReference type="EMBL" id="ML977324">
    <property type="protein sequence ID" value="KAF2114781.1"/>
    <property type="molecule type" value="Genomic_DNA"/>
</dbReference>